<dbReference type="Proteomes" id="UP001623349">
    <property type="component" value="Unassembled WGS sequence"/>
</dbReference>
<dbReference type="PANTHER" id="PTHR37336:SF1">
    <property type="entry name" value="SIMILAR TO 9930012K11RIK PROTEIN"/>
    <property type="match status" value="1"/>
</dbReference>
<proteinExistence type="predicted"/>
<name>A0ABQ0FII3_APOSI</name>
<accession>A0ABQ0FII3</accession>
<dbReference type="EMBL" id="BAAFST010000014">
    <property type="protein sequence ID" value="GAB1299058.1"/>
    <property type="molecule type" value="Genomic_DNA"/>
</dbReference>
<evidence type="ECO:0000313" key="3">
    <source>
        <dbReference type="EMBL" id="GAB1299058.1"/>
    </source>
</evidence>
<dbReference type="Pfam" id="PF15552">
    <property type="entry name" value="DUF4657"/>
    <property type="match status" value="1"/>
</dbReference>
<feature type="domain" description="DUF4657" evidence="2">
    <location>
        <begin position="65"/>
        <end position="325"/>
    </location>
</feature>
<protein>
    <recommendedName>
        <fullName evidence="2">DUF4657 domain-containing protein</fullName>
    </recommendedName>
</protein>
<feature type="region of interest" description="Disordered" evidence="1">
    <location>
        <begin position="308"/>
        <end position="333"/>
    </location>
</feature>
<reference evidence="3 4" key="1">
    <citation type="submission" date="2024-08" db="EMBL/GenBank/DDBJ databases">
        <title>The draft genome of Apodemus speciosus.</title>
        <authorList>
            <person name="Nabeshima K."/>
            <person name="Suzuki S."/>
            <person name="Onuma M."/>
        </authorList>
    </citation>
    <scope>NUCLEOTIDE SEQUENCE [LARGE SCALE GENOMIC DNA]</scope>
    <source>
        <strain evidence="3">IB14-021</strain>
    </source>
</reference>
<organism evidence="3 4">
    <name type="scientific">Apodemus speciosus</name>
    <name type="common">Large Japanese field mouse</name>
    <dbReference type="NCBI Taxonomy" id="105296"/>
    <lineage>
        <taxon>Eukaryota</taxon>
        <taxon>Metazoa</taxon>
        <taxon>Chordata</taxon>
        <taxon>Craniata</taxon>
        <taxon>Vertebrata</taxon>
        <taxon>Euteleostomi</taxon>
        <taxon>Mammalia</taxon>
        <taxon>Eutheria</taxon>
        <taxon>Euarchontoglires</taxon>
        <taxon>Glires</taxon>
        <taxon>Rodentia</taxon>
        <taxon>Myomorpha</taxon>
        <taxon>Muroidea</taxon>
        <taxon>Muridae</taxon>
        <taxon>Murinae</taxon>
        <taxon>Apodemus</taxon>
    </lineage>
</organism>
<comment type="caution">
    <text evidence="3">The sequence shown here is derived from an EMBL/GenBank/DDBJ whole genome shotgun (WGS) entry which is preliminary data.</text>
</comment>
<feature type="compositionally biased region" description="Pro residues" evidence="1">
    <location>
        <begin position="313"/>
        <end position="322"/>
    </location>
</feature>
<evidence type="ECO:0000259" key="2">
    <source>
        <dbReference type="Pfam" id="PF15552"/>
    </source>
</evidence>
<evidence type="ECO:0000313" key="4">
    <source>
        <dbReference type="Proteomes" id="UP001623349"/>
    </source>
</evidence>
<evidence type="ECO:0000256" key="1">
    <source>
        <dbReference type="SAM" id="MobiDB-lite"/>
    </source>
</evidence>
<feature type="compositionally biased region" description="Basic and acidic residues" evidence="1">
    <location>
        <begin position="235"/>
        <end position="248"/>
    </location>
</feature>
<sequence length="333" mass="36481">MNRDGAFEDLAQGCVVPGVTCTYRRIPDKTHGCSLDFREGQNEPRGLERQMPLLKLASQDSGMEMVVGDSSLATLSGLSQDSLNLEPTGSPELPPAQLDRILARQKLEQVLERSREFPSSSGRRGSLQLLNKPVGGVPIFVGEQESTEADTELEAGLEEAKEQYVATPTEEVGNMESGACTCLPGQGLRYLEHLCLVLEQMARLQQLYLQLQTQRPSREPEEEELAPALSSSHIPDNRVQGHREELSQTKDPAGAEAASLPEGGVLVTSPTCLPEALLEPTHTLLPSQGHKDLSHWDKVKVLLNRIRWRSPRLPEPPVPPDSSRPSDGVQEPL</sequence>
<keyword evidence="4" id="KW-1185">Reference proteome</keyword>
<dbReference type="InterPro" id="IPR027958">
    <property type="entry name" value="DUF4657"/>
</dbReference>
<gene>
    <name evidence="3" type="ORF">APTSU1_001429400</name>
</gene>
<dbReference type="PANTHER" id="PTHR37336">
    <property type="entry name" value="SIMILAR TO 9930012K11RIK PROTEIN"/>
    <property type="match status" value="1"/>
</dbReference>
<feature type="region of interest" description="Disordered" evidence="1">
    <location>
        <begin position="215"/>
        <end position="266"/>
    </location>
</feature>